<proteinExistence type="predicted"/>
<dbReference type="InterPro" id="IPR009875">
    <property type="entry name" value="PilZ_domain"/>
</dbReference>
<dbReference type="OrthoDB" id="8236394at2"/>
<dbReference type="Proteomes" id="UP000051936">
    <property type="component" value="Unassembled WGS sequence"/>
</dbReference>
<organism evidence="2 3">
    <name type="scientific">Bradyrhizobium manausense</name>
    <dbReference type="NCBI Taxonomy" id="989370"/>
    <lineage>
        <taxon>Bacteria</taxon>
        <taxon>Pseudomonadati</taxon>
        <taxon>Pseudomonadota</taxon>
        <taxon>Alphaproteobacteria</taxon>
        <taxon>Hyphomicrobiales</taxon>
        <taxon>Nitrobacteraceae</taxon>
        <taxon>Bradyrhizobium</taxon>
    </lineage>
</organism>
<accession>A0A0R3D451</accession>
<keyword evidence="3" id="KW-1185">Reference proteome</keyword>
<dbReference type="Pfam" id="PF07238">
    <property type="entry name" value="PilZ"/>
    <property type="match status" value="1"/>
</dbReference>
<reference evidence="2 3" key="1">
    <citation type="submission" date="2015-09" db="EMBL/GenBank/DDBJ databases">
        <title>Draft Genome Sequence of Bradyrhizobium manausense Strain BR 3351T, a Novel Symbiotic Nitrogen-Fixing Alphaproteobacterium Isolated from Brazilian Amazon Rain Forest.</title>
        <authorList>
            <person name="De Araujo J.L."/>
            <person name="Zilli J.E."/>
        </authorList>
    </citation>
    <scope>NUCLEOTIDE SEQUENCE [LARGE SCALE GENOMIC DNA]</scope>
    <source>
        <strain evidence="2 3">BR3351</strain>
    </source>
</reference>
<dbReference type="RefSeq" id="WP_057754719.1">
    <property type="nucleotide sequence ID" value="NZ_LJYG01000108.1"/>
</dbReference>
<evidence type="ECO:0000259" key="1">
    <source>
        <dbReference type="Pfam" id="PF07238"/>
    </source>
</evidence>
<sequence>MSEGELRKDRRVAFERPLDARVMAIDGTWQRACKIHDVSEMGAKLVIDGAVTDIGQREFFLVLSPIGLAYRHCELAWINGEFVGVQFINRGRAAKRARRGETLVK</sequence>
<evidence type="ECO:0000313" key="2">
    <source>
        <dbReference type="EMBL" id="KRQ03070.1"/>
    </source>
</evidence>
<feature type="domain" description="PilZ" evidence="1">
    <location>
        <begin position="6"/>
        <end position="90"/>
    </location>
</feature>
<dbReference type="EMBL" id="LJYG01000108">
    <property type="protein sequence ID" value="KRQ03070.1"/>
    <property type="molecule type" value="Genomic_DNA"/>
</dbReference>
<protein>
    <submittedName>
        <fullName evidence="2">Pilus assembly protein PilZ</fullName>
    </submittedName>
</protein>
<name>A0A0R3D451_9BRAD</name>
<comment type="caution">
    <text evidence="2">The sequence shown here is derived from an EMBL/GenBank/DDBJ whole genome shotgun (WGS) entry which is preliminary data.</text>
</comment>
<dbReference type="AlphaFoldDB" id="A0A0R3D451"/>
<gene>
    <name evidence="2" type="ORF">AOQ71_30345</name>
</gene>
<dbReference type="GO" id="GO:0035438">
    <property type="term" value="F:cyclic-di-GMP binding"/>
    <property type="evidence" value="ECO:0007669"/>
    <property type="project" value="InterPro"/>
</dbReference>
<dbReference type="SUPFAM" id="SSF141371">
    <property type="entry name" value="PilZ domain-like"/>
    <property type="match status" value="1"/>
</dbReference>
<evidence type="ECO:0000313" key="3">
    <source>
        <dbReference type="Proteomes" id="UP000051936"/>
    </source>
</evidence>